<proteinExistence type="predicted"/>
<organism evidence="1 2">
    <name type="scientific">Maledivibacter halophilus</name>
    <dbReference type="NCBI Taxonomy" id="36842"/>
    <lineage>
        <taxon>Bacteria</taxon>
        <taxon>Bacillati</taxon>
        <taxon>Bacillota</taxon>
        <taxon>Clostridia</taxon>
        <taxon>Peptostreptococcales</taxon>
        <taxon>Caminicellaceae</taxon>
        <taxon>Maledivibacter</taxon>
    </lineage>
</organism>
<dbReference type="OrthoDB" id="1707719at2"/>
<dbReference type="RefSeq" id="WP_139380307.1">
    <property type="nucleotide sequence ID" value="NZ_FUZT01000005.1"/>
</dbReference>
<protein>
    <submittedName>
        <fullName evidence="1">Uncharacterized protein</fullName>
    </submittedName>
</protein>
<dbReference type="Proteomes" id="UP000190285">
    <property type="component" value="Unassembled WGS sequence"/>
</dbReference>
<gene>
    <name evidence="1" type="ORF">SAMN02194393_02346</name>
</gene>
<evidence type="ECO:0000313" key="2">
    <source>
        <dbReference type="Proteomes" id="UP000190285"/>
    </source>
</evidence>
<name>A0A1T5L1P0_9FIRM</name>
<dbReference type="EMBL" id="FUZT01000005">
    <property type="protein sequence ID" value="SKC69947.1"/>
    <property type="molecule type" value="Genomic_DNA"/>
</dbReference>
<evidence type="ECO:0000313" key="1">
    <source>
        <dbReference type="EMBL" id="SKC69947.1"/>
    </source>
</evidence>
<sequence>MRSIRDKQYIAGVKELKCYLLKNGCIYEENYFNPIEDKIIVEKDVLKFSLDIDKDNKLHIACVNNDKNLIYITKDKNKWNKRILSKVKSYYKIKDIKLYTNLNNKTTNNILLLVKDTRSRDMYSVFFYYIKNSNWNLKKIVDLYYDKYQPSFKSDIDYKGNLHILFKTKENAKYKIYYKTYDAFHNKWGLAEKITENTQDIINTLILCDTNNNANIVWCSLLDKNININFIRRKINLYKRTSWKEFSTLPKDISNLTYPTLIQVNNNLKFGWKQNNFYNIIKTSLDKDNWKKSTSIKLDSKDLLMPIEIAGYNFKNFDIIKAPYTYIYLSENDRIIPGIDEIPTIKDTKQDKIQNSDNITDFNDIGESLNDKNSCDTTNHNSELGYLPYLNNMGKSIEESSIVNDIYPNYNFQTQSNDLQGFINKLNSLYKEIEDVKNKELTLLNSILDLRKKNNKIYRKIEEILSDYNEFDTAISNQD</sequence>
<dbReference type="STRING" id="36842.SAMN02194393_02346"/>
<dbReference type="AlphaFoldDB" id="A0A1T5L1P0"/>
<keyword evidence="2" id="KW-1185">Reference proteome</keyword>
<accession>A0A1T5L1P0</accession>
<reference evidence="1 2" key="1">
    <citation type="submission" date="2017-02" db="EMBL/GenBank/DDBJ databases">
        <authorList>
            <person name="Peterson S.W."/>
        </authorList>
    </citation>
    <scope>NUCLEOTIDE SEQUENCE [LARGE SCALE GENOMIC DNA]</scope>
    <source>
        <strain evidence="1 2">M1</strain>
    </source>
</reference>